<dbReference type="EMBL" id="CP024768">
    <property type="protein sequence ID" value="QGY30869.1"/>
    <property type="molecule type" value="Genomic_DNA"/>
</dbReference>
<organism evidence="1 2">
    <name type="scientific">Pantoea cypripedii</name>
    <name type="common">Pectobacterium cypripedii</name>
    <name type="synonym">Erwinia cypripedii</name>
    <dbReference type="NCBI Taxonomy" id="55209"/>
    <lineage>
        <taxon>Bacteria</taxon>
        <taxon>Pseudomonadati</taxon>
        <taxon>Pseudomonadota</taxon>
        <taxon>Gammaproteobacteria</taxon>
        <taxon>Enterobacterales</taxon>
        <taxon>Erwiniaceae</taxon>
        <taxon>Pantoea</taxon>
    </lineage>
</organism>
<name>A0A6B9GC61_PANCY</name>
<evidence type="ECO:0000313" key="1">
    <source>
        <dbReference type="EMBL" id="QGY30869.1"/>
    </source>
</evidence>
<gene>
    <name evidence="1" type="ORF">CUN67_18830</name>
</gene>
<dbReference type="RefSeq" id="WP_208716771.1">
    <property type="nucleotide sequence ID" value="NZ_CP024768.1"/>
</dbReference>
<dbReference type="Proteomes" id="UP000502005">
    <property type="component" value="Chromosome"/>
</dbReference>
<evidence type="ECO:0000313" key="2">
    <source>
        <dbReference type="Proteomes" id="UP000502005"/>
    </source>
</evidence>
<dbReference type="Pfam" id="PF06092">
    <property type="entry name" value="DUF943"/>
    <property type="match status" value="1"/>
</dbReference>
<sequence>MKFVIPVLAIIVILSYVFFKQEDVHVIDVHQDDFTAVIIVNHLPYFRNSKIEWWTKNKDSIVKRHHITPGNKQETMNYVIYGFGGGYVEENKQDRLCFEDMKPPQNCLEKNILMTVMRKREGGTQFIFNDDIYIQDVNGNIYKEK</sequence>
<dbReference type="InterPro" id="IPR010351">
    <property type="entry name" value="DUF943"/>
</dbReference>
<proteinExistence type="predicted"/>
<reference evidence="1 2" key="1">
    <citation type="submission" date="2017-11" db="EMBL/GenBank/DDBJ databases">
        <title>Genome sequence of Pantoea cypripedii NE1.</title>
        <authorList>
            <person name="Nascimento F.X."/>
        </authorList>
    </citation>
    <scope>NUCLEOTIDE SEQUENCE [LARGE SCALE GENOMIC DNA]</scope>
    <source>
        <strain evidence="1 2">NE1</strain>
    </source>
</reference>
<dbReference type="AlphaFoldDB" id="A0A6B9GC61"/>
<protein>
    <recommendedName>
        <fullName evidence="3">DUF943 domain-containing protein</fullName>
    </recommendedName>
</protein>
<evidence type="ECO:0008006" key="3">
    <source>
        <dbReference type="Google" id="ProtNLM"/>
    </source>
</evidence>
<accession>A0A6B9GC61</accession>